<keyword evidence="4" id="KW-0663">Pyridoxal phosphate</keyword>
<dbReference type="EMBL" id="JAAALK010000079">
    <property type="protein sequence ID" value="KAG8097203.1"/>
    <property type="molecule type" value="Genomic_DNA"/>
</dbReference>
<dbReference type="Proteomes" id="UP000729402">
    <property type="component" value="Unassembled WGS sequence"/>
</dbReference>
<accession>A0A8J5X0Q2</accession>
<keyword evidence="3" id="KW-0808">Transferase</keyword>
<keyword evidence="6" id="KW-1185">Reference proteome</keyword>
<reference evidence="5" key="2">
    <citation type="submission" date="2021-02" db="EMBL/GenBank/DDBJ databases">
        <authorList>
            <person name="Kimball J.A."/>
            <person name="Haas M.W."/>
            <person name="Macchietto M."/>
            <person name="Kono T."/>
            <person name="Duquette J."/>
            <person name="Shao M."/>
        </authorList>
    </citation>
    <scope>NUCLEOTIDE SEQUENCE</scope>
    <source>
        <tissue evidence="5">Fresh leaf tissue</tissue>
    </source>
</reference>
<evidence type="ECO:0000256" key="1">
    <source>
        <dbReference type="ARBA" id="ARBA00001933"/>
    </source>
</evidence>
<evidence type="ECO:0000256" key="2">
    <source>
        <dbReference type="ARBA" id="ARBA00022576"/>
    </source>
</evidence>
<dbReference type="GO" id="GO:0008483">
    <property type="term" value="F:transaminase activity"/>
    <property type="evidence" value="ECO:0007669"/>
    <property type="project" value="UniProtKB-KW"/>
</dbReference>
<comment type="caution">
    <text evidence="5">The sequence shown here is derived from an EMBL/GenBank/DDBJ whole genome shotgun (WGS) entry which is preliminary data.</text>
</comment>
<evidence type="ECO:0000313" key="5">
    <source>
        <dbReference type="EMBL" id="KAG8097203.1"/>
    </source>
</evidence>
<protein>
    <submittedName>
        <fullName evidence="5">Uncharacterized protein</fullName>
    </submittedName>
</protein>
<gene>
    <name evidence="5" type="ORF">GUJ93_ZPchr0013g34398</name>
</gene>
<reference evidence="5" key="1">
    <citation type="journal article" date="2021" name="bioRxiv">
        <title>Whole Genome Assembly and Annotation of Northern Wild Rice, Zizania palustris L., Supports a Whole Genome Duplication in the Zizania Genus.</title>
        <authorList>
            <person name="Haas M."/>
            <person name="Kono T."/>
            <person name="Macchietto M."/>
            <person name="Millas R."/>
            <person name="McGilp L."/>
            <person name="Shao M."/>
            <person name="Duquette J."/>
            <person name="Hirsch C.N."/>
            <person name="Kimball J."/>
        </authorList>
    </citation>
    <scope>NUCLEOTIDE SEQUENCE</scope>
    <source>
        <tissue evidence="5">Fresh leaf tissue</tissue>
    </source>
</reference>
<proteinExistence type="predicted"/>
<name>A0A8J5X0Q2_ZIZPA</name>
<evidence type="ECO:0000256" key="3">
    <source>
        <dbReference type="ARBA" id="ARBA00022679"/>
    </source>
</evidence>
<dbReference type="PANTHER" id="PTHR43144">
    <property type="entry name" value="AMINOTRANSFERASE"/>
    <property type="match status" value="1"/>
</dbReference>
<dbReference type="AlphaFoldDB" id="A0A8J5X0Q2"/>
<dbReference type="InterPro" id="IPR019942">
    <property type="entry name" value="DapL/ALD1"/>
</dbReference>
<keyword evidence="2" id="KW-0032">Aminotransferase</keyword>
<dbReference type="OrthoDB" id="7042322at2759"/>
<evidence type="ECO:0000313" key="6">
    <source>
        <dbReference type="Proteomes" id="UP000729402"/>
    </source>
</evidence>
<sequence>MISKFLEKAVPPNLRNAIADKVYSDMGIKESEVFISDGAQCDIARLQTEKVDDGGKYAEIEYMRCASENAFFSDLSRVRRTGVMFFWGTSRRGSSCDSWWTSCGGTTPSLSPPTRPTCRPVAVRHGPSTRSWARGRWPSRCHPSPSLPGSRAYGSARRAVVPDELLYSDGSLVARDFDRIVRTCFNGASSIAQVGGRACLSEEGHTAI</sequence>
<organism evidence="5 6">
    <name type="scientific">Zizania palustris</name>
    <name type="common">Northern wild rice</name>
    <dbReference type="NCBI Taxonomy" id="103762"/>
    <lineage>
        <taxon>Eukaryota</taxon>
        <taxon>Viridiplantae</taxon>
        <taxon>Streptophyta</taxon>
        <taxon>Embryophyta</taxon>
        <taxon>Tracheophyta</taxon>
        <taxon>Spermatophyta</taxon>
        <taxon>Magnoliopsida</taxon>
        <taxon>Liliopsida</taxon>
        <taxon>Poales</taxon>
        <taxon>Poaceae</taxon>
        <taxon>BOP clade</taxon>
        <taxon>Oryzoideae</taxon>
        <taxon>Oryzeae</taxon>
        <taxon>Zizaniinae</taxon>
        <taxon>Zizania</taxon>
    </lineage>
</organism>
<evidence type="ECO:0000256" key="4">
    <source>
        <dbReference type="ARBA" id="ARBA00022898"/>
    </source>
</evidence>
<comment type="cofactor">
    <cofactor evidence="1">
        <name>pyridoxal 5'-phosphate</name>
        <dbReference type="ChEBI" id="CHEBI:597326"/>
    </cofactor>
</comment>